<gene>
    <name evidence="2" type="ordered locus">Snas_1595</name>
</gene>
<dbReference type="AlphaFoldDB" id="D3PWE1"/>
<evidence type="ECO:0000259" key="1">
    <source>
        <dbReference type="Pfam" id="PF18731"/>
    </source>
</evidence>
<feature type="domain" description="Swt1-like HEPN" evidence="1">
    <location>
        <begin position="11"/>
        <end position="128"/>
    </location>
</feature>
<proteinExistence type="predicted"/>
<evidence type="ECO:0000313" key="3">
    <source>
        <dbReference type="Proteomes" id="UP000000844"/>
    </source>
</evidence>
<sequence>MATSNRDRIGQMFDLLAPQLDGFLSRILNRQLGAGRTWVDIVTAAEANNGREVHHGDISIQLKLITQNYTNRFRSGWNPLRSHLNRTHEAYASELLQVRHTWAHGKAFTDDDAYRALDTAQRLATAIGAAGTSDDIAQIRLNLRRVTADKDDKKALKAAVDNPEASGLKPWREVLPPHDDVATGNFHASEFAADLYKVSTGGELDTDYSDPVEFFNRTYLTEGLRDLITRAVRRLSGDDNASPVINLQTNFGGGKTHSMLSLWHIAAGLPIGEFSQDTQELLTASGYNGEKINRVAIVGNHLSPTGSTKNDGMQVNTIWGELAWQLGGAEAFELVAAADRDRTHPGDALHDLLALYSPAVILIDEWVAYARSLVGRDDLAGGTFDDQFTFAQSLTETAKGTSGILLAISIPASERGENAEPVAGTAEEVGGTNGLEALERLQNVVRRVADQWRPASSDEAYHIVKQRLFKQVDAAALAAISATARAYVDMYRKYTDDFPREARNSAYENRIKRTYPIHPELFDTLYEEWSSLERFQRTRGVLRLMSMVIHALWTGEDAAPLIMPSSIPLAAGKVNSELTQYLQDSWKAIIDADVDGPNSEPARIDAEKPLYGQRSLTKRLARTVFFGAAPTIAPKSIHKGVSAKRVFLGTAVPGDVPGNFHSALTRLCDRATYFYSGSGKYWYDLQPNITRTAKDQAERLHKEDVWADIVRRLKHQTNTRGDFTGLHICPETNADIPDTDEARLAILHPKVAHKRAIESVAKDFAKRATEQRGSANRTHRNMLVYLAADEDRLEELEAAIRDYLGWKHVLDNEVDLDLTQNQKKQAEQRQEQADQTVTTRLLQTFVWALIPAQPDPSAPFVVREIKVEGQSDALAERVSRRLSNDGDLSTRQAAATIRLAINKVPQIWNDGHVSLGTLWGLCSQYPYMPRLRDRRVLNEGIVDIPLIWQTDAFALAEGYEESDGHYVNLWIPDDNRPPPPATDSLLVVRPDVATAQRNTEEATAEPIVGPIGLDTENPIKPDPQHPSPQHLHVKTRFFGVKTLNSEKMALGFKNIAEEVIAHLRADTSTVTVRIEIEATDESGFDENRVRTVSENARTLKFDQSGFEES</sequence>
<dbReference type="InterPro" id="IPR041650">
    <property type="entry name" value="HEPN_Swt1"/>
</dbReference>
<organism evidence="2 3">
    <name type="scientific">Stackebrandtia nassauensis (strain DSM 44728 / CIP 108903 / NRRL B-16338 / NBRC 102104 / LLR-40K-21)</name>
    <dbReference type="NCBI Taxonomy" id="446470"/>
    <lineage>
        <taxon>Bacteria</taxon>
        <taxon>Bacillati</taxon>
        <taxon>Actinomycetota</taxon>
        <taxon>Actinomycetes</taxon>
        <taxon>Glycomycetales</taxon>
        <taxon>Glycomycetaceae</taxon>
        <taxon>Stackebrandtia</taxon>
    </lineage>
</organism>
<dbReference type="HOGENOM" id="CLU_010124_0_0_11"/>
<dbReference type="InterPro" id="IPR007555">
    <property type="entry name" value="DUF499"/>
</dbReference>
<keyword evidence="3" id="KW-1185">Reference proteome</keyword>
<reference evidence="2 3" key="1">
    <citation type="journal article" date="2009" name="Stand. Genomic Sci.">
        <title>Complete genome sequence of Stackebrandtia nassauensis type strain (LLR-40K-21).</title>
        <authorList>
            <person name="Munk C."/>
            <person name="Lapidus A."/>
            <person name="Copeland A."/>
            <person name="Jando M."/>
            <person name="Mayilraj S."/>
            <person name="Glavina Del Rio T."/>
            <person name="Nolan M."/>
            <person name="Chen F."/>
            <person name="Lucas S."/>
            <person name="Tice H."/>
            <person name="Cheng J.F."/>
            <person name="Han C."/>
            <person name="Detter J.C."/>
            <person name="Bruce D."/>
            <person name="Goodwin L."/>
            <person name="Chain P."/>
            <person name="Pitluck S."/>
            <person name="Goker M."/>
            <person name="Ovchinikova G."/>
            <person name="Pati A."/>
            <person name="Ivanova N."/>
            <person name="Mavromatis K."/>
            <person name="Chen A."/>
            <person name="Palaniappan K."/>
            <person name="Land M."/>
            <person name="Hauser L."/>
            <person name="Chang Y.J."/>
            <person name="Jeffries C.D."/>
            <person name="Bristow J."/>
            <person name="Eisen J.A."/>
            <person name="Markowitz V."/>
            <person name="Hugenholtz P."/>
            <person name="Kyrpides N.C."/>
            <person name="Klenk H.P."/>
        </authorList>
    </citation>
    <scope>NUCLEOTIDE SEQUENCE [LARGE SCALE GENOMIC DNA]</scope>
    <source>
        <strain evidence="3">DSM 44728 / CIP 108903 / NRRL B-16338 / NBRC 102104 / LLR-40K-21</strain>
    </source>
</reference>
<dbReference type="Pfam" id="PF18731">
    <property type="entry name" value="HEPN_Swt1"/>
    <property type="match status" value="1"/>
</dbReference>
<dbReference type="EMBL" id="CP001778">
    <property type="protein sequence ID" value="ADD41298.1"/>
    <property type="molecule type" value="Genomic_DNA"/>
</dbReference>
<dbReference type="KEGG" id="sna:Snas_1595"/>
<dbReference type="eggNOG" id="COG1483">
    <property type="taxonomic scope" value="Bacteria"/>
</dbReference>
<evidence type="ECO:0000313" key="2">
    <source>
        <dbReference type="EMBL" id="ADD41298.1"/>
    </source>
</evidence>
<accession>D3PWE1</accession>
<dbReference type="Proteomes" id="UP000000844">
    <property type="component" value="Chromosome"/>
</dbReference>
<protein>
    <recommendedName>
        <fullName evidence="1">Swt1-like HEPN domain-containing protein</fullName>
    </recommendedName>
</protein>
<dbReference type="Pfam" id="PF04465">
    <property type="entry name" value="DUF499"/>
    <property type="match status" value="1"/>
</dbReference>
<dbReference type="OrthoDB" id="9757917at2"/>
<name>D3PWE1_STANL</name>
<dbReference type="RefSeq" id="WP_013016869.1">
    <property type="nucleotide sequence ID" value="NC_013947.1"/>
</dbReference>
<dbReference type="STRING" id="446470.Snas_1595"/>